<feature type="transmembrane region" description="Helical" evidence="6">
    <location>
        <begin position="346"/>
        <end position="366"/>
    </location>
</feature>
<keyword evidence="3 6" id="KW-0812">Transmembrane</keyword>
<dbReference type="Pfam" id="PF01613">
    <property type="entry name" value="Flavin_Reduct"/>
    <property type="match status" value="1"/>
</dbReference>
<dbReference type="SUPFAM" id="SSF50475">
    <property type="entry name" value="FMN-binding split barrel"/>
    <property type="match status" value="1"/>
</dbReference>
<dbReference type="GO" id="GO:0005886">
    <property type="term" value="C:plasma membrane"/>
    <property type="evidence" value="ECO:0007669"/>
    <property type="project" value="UniProtKB-SubCell"/>
</dbReference>
<keyword evidence="4 6" id="KW-1133">Transmembrane helix</keyword>
<accession>A0AAU2K130</accession>
<keyword evidence="2" id="KW-1003">Cell membrane</keyword>
<dbReference type="InterPro" id="IPR002563">
    <property type="entry name" value="Flavin_Rdtase-like_dom"/>
</dbReference>
<name>A0AAU2K130_9ACTN</name>
<feature type="transmembrane region" description="Helical" evidence="6">
    <location>
        <begin position="372"/>
        <end position="393"/>
    </location>
</feature>
<evidence type="ECO:0000256" key="5">
    <source>
        <dbReference type="ARBA" id="ARBA00023136"/>
    </source>
</evidence>
<feature type="domain" description="Flavin reductase like" evidence="7">
    <location>
        <begin position="433"/>
        <end position="587"/>
    </location>
</feature>
<evidence type="ECO:0000256" key="2">
    <source>
        <dbReference type="ARBA" id="ARBA00022475"/>
    </source>
</evidence>
<dbReference type="AlphaFoldDB" id="A0AAU2K130"/>
<feature type="transmembrane region" description="Helical" evidence="6">
    <location>
        <begin position="47"/>
        <end position="70"/>
    </location>
</feature>
<dbReference type="GO" id="GO:0016646">
    <property type="term" value="F:oxidoreductase activity, acting on the CH-NH group of donors, NAD or NADP as acceptor"/>
    <property type="evidence" value="ECO:0007669"/>
    <property type="project" value="UniProtKB-ARBA"/>
</dbReference>
<dbReference type="InterPro" id="IPR012349">
    <property type="entry name" value="Split_barrel_FMN-bd"/>
</dbReference>
<evidence type="ECO:0000259" key="7">
    <source>
        <dbReference type="SMART" id="SM00903"/>
    </source>
</evidence>
<dbReference type="PANTHER" id="PTHR23513:SF6">
    <property type="entry name" value="MAJOR FACILITATOR SUPERFAMILY ASSOCIATED DOMAIN-CONTAINING PROTEIN"/>
    <property type="match status" value="1"/>
</dbReference>
<evidence type="ECO:0000313" key="8">
    <source>
        <dbReference type="EMBL" id="WTU78275.1"/>
    </source>
</evidence>
<protein>
    <submittedName>
        <fullName evidence="8">Flavin reductase</fullName>
    </submittedName>
</protein>
<dbReference type="Gene3D" id="2.30.110.10">
    <property type="entry name" value="Electron Transport, Fmn-binding Protein, Chain A"/>
    <property type="match status" value="1"/>
</dbReference>
<feature type="transmembrane region" description="Helical" evidence="6">
    <location>
        <begin position="82"/>
        <end position="103"/>
    </location>
</feature>
<evidence type="ECO:0000256" key="1">
    <source>
        <dbReference type="ARBA" id="ARBA00004651"/>
    </source>
</evidence>
<feature type="transmembrane region" description="Helical" evidence="6">
    <location>
        <begin position="288"/>
        <end position="310"/>
    </location>
</feature>
<dbReference type="SMART" id="SM00903">
    <property type="entry name" value="Flavin_Reduct"/>
    <property type="match status" value="1"/>
</dbReference>
<organism evidence="8">
    <name type="scientific">Streptomyces sp. NBC_00049</name>
    <dbReference type="NCBI Taxonomy" id="2903617"/>
    <lineage>
        <taxon>Bacteria</taxon>
        <taxon>Bacillati</taxon>
        <taxon>Actinomycetota</taxon>
        <taxon>Actinomycetes</taxon>
        <taxon>Kitasatosporales</taxon>
        <taxon>Streptomycetaceae</taxon>
        <taxon>Streptomyces</taxon>
    </lineage>
</organism>
<dbReference type="InterPro" id="IPR036259">
    <property type="entry name" value="MFS_trans_sf"/>
</dbReference>
<evidence type="ECO:0000256" key="3">
    <source>
        <dbReference type="ARBA" id="ARBA00022692"/>
    </source>
</evidence>
<evidence type="ECO:0000256" key="4">
    <source>
        <dbReference type="ARBA" id="ARBA00022989"/>
    </source>
</evidence>
<dbReference type="Pfam" id="PF07690">
    <property type="entry name" value="MFS_1"/>
    <property type="match status" value="1"/>
</dbReference>
<dbReference type="Gene3D" id="1.20.1250.20">
    <property type="entry name" value="MFS general substrate transporter like domains"/>
    <property type="match status" value="1"/>
</dbReference>
<dbReference type="GO" id="GO:0010181">
    <property type="term" value="F:FMN binding"/>
    <property type="evidence" value="ECO:0007669"/>
    <property type="project" value="InterPro"/>
</dbReference>
<feature type="transmembrane region" description="Helical" evidence="6">
    <location>
        <begin position="223"/>
        <end position="242"/>
    </location>
</feature>
<dbReference type="SUPFAM" id="SSF103473">
    <property type="entry name" value="MFS general substrate transporter"/>
    <property type="match status" value="1"/>
</dbReference>
<keyword evidence="5 6" id="KW-0472">Membrane</keyword>
<dbReference type="GO" id="GO:0022857">
    <property type="term" value="F:transmembrane transporter activity"/>
    <property type="evidence" value="ECO:0007669"/>
    <property type="project" value="InterPro"/>
</dbReference>
<feature type="transmembrane region" description="Helical" evidence="6">
    <location>
        <begin position="21"/>
        <end position="41"/>
    </location>
</feature>
<dbReference type="PANTHER" id="PTHR23513">
    <property type="entry name" value="INTEGRAL MEMBRANE EFFLUX PROTEIN-RELATED"/>
    <property type="match status" value="1"/>
</dbReference>
<dbReference type="EMBL" id="CP108264">
    <property type="protein sequence ID" value="WTU78275.1"/>
    <property type="molecule type" value="Genomic_DNA"/>
</dbReference>
<reference evidence="8" key="1">
    <citation type="submission" date="2022-10" db="EMBL/GenBank/DDBJ databases">
        <title>The complete genomes of actinobacterial strains from the NBC collection.</title>
        <authorList>
            <person name="Joergensen T.S."/>
            <person name="Alvarez Arevalo M."/>
            <person name="Sterndorff E.B."/>
            <person name="Faurdal D."/>
            <person name="Vuksanovic O."/>
            <person name="Mourched A.-S."/>
            <person name="Charusanti P."/>
            <person name="Shaw S."/>
            <person name="Blin K."/>
            <person name="Weber T."/>
        </authorList>
    </citation>
    <scope>NUCLEOTIDE SEQUENCE</scope>
    <source>
        <strain evidence="8">NBC_00049</strain>
    </source>
</reference>
<proteinExistence type="predicted"/>
<comment type="subcellular location">
    <subcellularLocation>
        <location evidence="1">Cell membrane</location>
        <topology evidence="1">Multi-pass membrane protein</topology>
    </subcellularLocation>
</comment>
<evidence type="ECO:0000256" key="6">
    <source>
        <dbReference type="SAM" id="Phobius"/>
    </source>
</evidence>
<feature type="transmembrane region" description="Helical" evidence="6">
    <location>
        <begin position="254"/>
        <end position="276"/>
    </location>
</feature>
<gene>
    <name evidence="8" type="ORF">OG327_35995</name>
</gene>
<dbReference type="CDD" id="cd06173">
    <property type="entry name" value="MFS_MefA_like"/>
    <property type="match status" value="1"/>
</dbReference>
<sequence>MPPTERRDRPEHRSLRALLSAYAVSQFGNWLFRTGVVYYAYNQNHGSNALLTTAIVLVYLPILFGSRLLAPLADRRDTRRTLIGLDVLRAVVLAVLLAVVWGGPGFTSAATIGVMAFLSLLTPFFTASQTAYLRRVLPGERIPSALAAVSKVEWTTFILGTAAAPLMLQVSNLPMLITLDIVSFIVSGLLLIKLAPAPALPSDAGHGTAAGAGKPRLSGSSRWLLVSVFALNAGAGLINVYPNVVARDFLGGGATWLSVINLANGAGAVVGATLAARLRGARGLRPGVLAALVVAVSLACMTFVTTAWVAVLASSLMLMAGQVFAVLFQSRILANEPVSVAGRVSGYFTLGTFAGVTVSILLFMGITSLGSMRGSFTVLLLVAAVSALVAAWVGHAASRRYGATAPEAEARKDTDADAVAEEETGPLLVRQAGRAFATGVTVASTVDAGIPHATTVNSFVTVSLEPPLVMICLAHDSQLAALVTEGSPLGITVLSAGQRDTAVHFARGDRPVGDAQFEGQAWRPGPETGAPLLEDGSAWLECRVQTVHPAGDHSIVLARVLTFTPADAPVDSPSEGPLVFFGGGFHTLGDAPSPAPIPAGLQKAEQ</sequence>
<dbReference type="InterPro" id="IPR011701">
    <property type="entry name" value="MFS"/>
</dbReference>
<feature type="transmembrane region" description="Helical" evidence="6">
    <location>
        <begin position="173"/>
        <end position="192"/>
    </location>
</feature>